<keyword evidence="2" id="KW-0237">DNA synthesis</keyword>
<evidence type="ECO:0000313" key="4">
    <source>
        <dbReference type="Proteomes" id="UP000504635"/>
    </source>
</evidence>
<dbReference type="SUPFAM" id="SSF56672">
    <property type="entry name" value="DNA/RNA polymerases"/>
    <property type="match status" value="1"/>
</dbReference>
<dbReference type="Pfam" id="PF11799">
    <property type="entry name" value="IMS_C"/>
    <property type="match status" value="1"/>
</dbReference>
<dbReference type="AlphaFoldDB" id="A0A6J2XZ81"/>
<dbReference type="Pfam" id="PF21999">
    <property type="entry name" value="IMS_HHH_1"/>
    <property type="match status" value="1"/>
</dbReference>
<organism evidence="4 5">
    <name type="scientific">Sitophilus oryzae</name>
    <name type="common">Rice weevil</name>
    <name type="synonym">Curculio oryzae</name>
    <dbReference type="NCBI Taxonomy" id="7048"/>
    <lineage>
        <taxon>Eukaryota</taxon>
        <taxon>Metazoa</taxon>
        <taxon>Ecdysozoa</taxon>
        <taxon>Arthropoda</taxon>
        <taxon>Hexapoda</taxon>
        <taxon>Insecta</taxon>
        <taxon>Pterygota</taxon>
        <taxon>Neoptera</taxon>
        <taxon>Endopterygota</taxon>
        <taxon>Coleoptera</taxon>
        <taxon>Polyphaga</taxon>
        <taxon>Cucujiformia</taxon>
        <taxon>Curculionidae</taxon>
        <taxon>Dryophthorinae</taxon>
        <taxon>Sitophilus</taxon>
    </lineage>
</organism>
<sequence>MDDHSKTIIHIDVDCFYAQVEMNKNPELKTKPLGIQQKNIVVTSNYVAREYGITKCMLIPEAKKKCPHLELVNGEDLHDYRETSYNITSILQKYSNLVERLGLDENFVDVSRLVDEKIKLSNNITPVGHVFGNTEVLCDCGCTERLMVGSKIAQDIRDQIYKDLNLTTCAGIAHNKILAKIVCSKNKPNNQTTVFPNSASELMLSLSLVKNIPSIGQVTADQLSRLNINTVKELQEASVNDLEKMFGYEKSKNMIEISYGRDVSAVKKSGKPQSIGLEDSCKAITVENEIEVKLLHLLTRLMVLVKEDGRVPKTVKLIVRKFNRNHPQSGTRETRQCNVNTSLFKDLELSENNQKKVMKIIMTLFRKIVDTKKSFHITLLGLSFTKFMEKPTLKNTLNNFLSRDIEVQSVIDIENQSSNSPIHEPCASTSQLADVDSPEHLSKRARFILPEISKDCGDSRIKLGVATLRLNSTESLPEVVDEMVPCPPNANEEVFRALPSDLQSELWEEYRVNRNRDVLQSERPLKKSKNNSILNYIVREKKD</sequence>
<proteinExistence type="inferred from homology"/>
<dbReference type="InterPro" id="IPR053848">
    <property type="entry name" value="IMS_HHH_1"/>
</dbReference>
<dbReference type="InterPro" id="IPR036775">
    <property type="entry name" value="DNA_pol_Y-fam_lit_finger_sf"/>
</dbReference>
<dbReference type="FunFam" id="3.30.1490.100:FF:000003">
    <property type="entry name" value="Polymerase (DNA directed) iota"/>
    <property type="match status" value="1"/>
</dbReference>
<dbReference type="Gene3D" id="3.30.1490.100">
    <property type="entry name" value="DNA polymerase, Y-family, little finger domain"/>
    <property type="match status" value="1"/>
</dbReference>
<dbReference type="Gene3D" id="3.40.1170.60">
    <property type="match status" value="1"/>
</dbReference>
<reference evidence="5" key="1">
    <citation type="submission" date="2025-08" db="UniProtKB">
        <authorList>
            <consortium name="RefSeq"/>
        </authorList>
    </citation>
    <scope>IDENTIFICATION</scope>
    <source>
        <tissue evidence="5">Gonads</tissue>
    </source>
</reference>
<dbReference type="GO" id="GO:0006281">
    <property type="term" value="P:DNA repair"/>
    <property type="evidence" value="ECO:0007669"/>
    <property type="project" value="InterPro"/>
</dbReference>
<dbReference type="KEGG" id="soy:115882734"/>
<dbReference type="Gene3D" id="1.10.150.20">
    <property type="entry name" value="5' to 3' exonuclease, C-terminal subdomain"/>
    <property type="match status" value="1"/>
</dbReference>
<dbReference type="InterPro" id="IPR001126">
    <property type="entry name" value="UmuC"/>
</dbReference>
<evidence type="ECO:0000313" key="5">
    <source>
        <dbReference type="RefSeq" id="XP_030756818.1"/>
    </source>
</evidence>
<evidence type="ECO:0000259" key="3">
    <source>
        <dbReference type="PROSITE" id="PS50173"/>
    </source>
</evidence>
<dbReference type="InterPro" id="IPR017961">
    <property type="entry name" value="DNA_pol_Y-fam_little_finger"/>
</dbReference>
<dbReference type="SUPFAM" id="SSF100879">
    <property type="entry name" value="Lesion bypass DNA polymerase (Y-family), little finger domain"/>
    <property type="match status" value="1"/>
</dbReference>
<dbReference type="InterPro" id="IPR043128">
    <property type="entry name" value="Rev_trsase/Diguanyl_cyclase"/>
</dbReference>
<dbReference type="GO" id="GO:0003887">
    <property type="term" value="F:DNA-directed DNA polymerase activity"/>
    <property type="evidence" value="ECO:0007669"/>
    <property type="project" value="InterPro"/>
</dbReference>
<dbReference type="PANTHER" id="PTHR46404:SF1">
    <property type="entry name" value="DNA POLYMERASE IOTA"/>
    <property type="match status" value="1"/>
</dbReference>
<dbReference type="Gene3D" id="6.10.250.1630">
    <property type="match status" value="1"/>
</dbReference>
<dbReference type="InterPro" id="IPR043502">
    <property type="entry name" value="DNA/RNA_pol_sf"/>
</dbReference>
<dbReference type="Gene3D" id="3.30.70.270">
    <property type="match status" value="1"/>
</dbReference>
<evidence type="ECO:0000256" key="1">
    <source>
        <dbReference type="ARBA" id="ARBA00010945"/>
    </source>
</evidence>
<gene>
    <name evidence="5" type="primary">LOC115882734</name>
</gene>
<feature type="domain" description="UmuC" evidence="3">
    <location>
        <begin position="8"/>
        <end position="216"/>
    </location>
</feature>
<dbReference type="Pfam" id="PF00817">
    <property type="entry name" value="IMS"/>
    <property type="match status" value="1"/>
</dbReference>
<dbReference type="GeneID" id="115882734"/>
<evidence type="ECO:0000256" key="2">
    <source>
        <dbReference type="ARBA" id="ARBA00022634"/>
    </source>
</evidence>
<dbReference type="PANTHER" id="PTHR46404">
    <property type="entry name" value="DNA POLYMERASE IOTA"/>
    <property type="match status" value="1"/>
</dbReference>
<dbReference type="OrthoDB" id="1747274at2759"/>
<dbReference type="Proteomes" id="UP000504635">
    <property type="component" value="Unplaced"/>
</dbReference>
<dbReference type="FunCoup" id="A0A6J2XZ81">
    <property type="interactions" value="1298"/>
</dbReference>
<dbReference type="CTD" id="11201"/>
<dbReference type="RefSeq" id="XP_030756818.1">
    <property type="nucleotide sequence ID" value="XM_030900958.1"/>
</dbReference>
<name>A0A6J2XZ81_SITOR</name>
<keyword evidence="4" id="KW-1185">Reference proteome</keyword>
<accession>A0A6J2XZ81</accession>
<comment type="similarity">
    <text evidence="1">Belongs to the DNA polymerase type-Y family.</text>
</comment>
<dbReference type="GO" id="GO:0003684">
    <property type="term" value="F:damaged DNA binding"/>
    <property type="evidence" value="ECO:0007669"/>
    <property type="project" value="InterPro"/>
</dbReference>
<dbReference type="InParanoid" id="A0A6J2XZ81"/>
<dbReference type="FunFam" id="3.40.1170.60:FF:000006">
    <property type="entry name" value="DNA polymerase iota"/>
    <property type="match status" value="1"/>
</dbReference>
<dbReference type="PROSITE" id="PS50173">
    <property type="entry name" value="UMUC"/>
    <property type="match status" value="1"/>
</dbReference>
<dbReference type="GO" id="GO:0019985">
    <property type="term" value="P:translesion synthesis"/>
    <property type="evidence" value="ECO:0007669"/>
    <property type="project" value="TreeGrafter"/>
</dbReference>
<protein>
    <submittedName>
        <fullName evidence="5">DNA polymerase iota</fullName>
    </submittedName>
</protein>